<dbReference type="SUPFAM" id="SSF82693">
    <property type="entry name" value="Multidrug efflux transporter AcrB pore domain, PN1, PN2, PC1 and PC2 subdomains"/>
    <property type="match status" value="2"/>
</dbReference>
<dbReference type="Gene3D" id="3.30.2090.10">
    <property type="entry name" value="Multidrug efflux transporter AcrB TolC docking domain, DN and DC subdomains"/>
    <property type="match status" value="1"/>
</dbReference>
<accession>A0A6M0K316</accession>
<feature type="transmembrane region" description="Helical" evidence="2">
    <location>
        <begin position="319"/>
        <end position="339"/>
    </location>
</feature>
<dbReference type="RefSeq" id="WP_164454706.1">
    <property type="nucleotide sequence ID" value="NZ_JAAIJQ010000077.1"/>
</dbReference>
<keyword evidence="4" id="KW-1185">Reference proteome</keyword>
<keyword evidence="2" id="KW-0812">Transmembrane</keyword>
<dbReference type="GO" id="GO:0005886">
    <property type="term" value="C:plasma membrane"/>
    <property type="evidence" value="ECO:0007669"/>
    <property type="project" value="TreeGrafter"/>
</dbReference>
<dbReference type="InterPro" id="IPR027463">
    <property type="entry name" value="AcrB_DN_DC_subdom"/>
</dbReference>
<dbReference type="AlphaFoldDB" id="A0A6M0K316"/>
<evidence type="ECO:0000256" key="1">
    <source>
        <dbReference type="SAM" id="MobiDB-lite"/>
    </source>
</evidence>
<feature type="region of interest" description="Disordered" evidence="1">
    <location>
        <begin position="350"/>
        <end position="382"/>
    </location>
</feature>
<gene>
    <name evidence="3" type="ORF">G3446_20170</name>
</gene>
<dbReference type="Gene3D" id="3.30.70.1320">
    <property type="entry name" value="Multidrug efflux transporter AcrB pore domain like"/>
    <property type="match status" value="1"/>
</dbReference>
<dbReference type="SUPFAM" id="SSF82866">
    <property type="entry name" value="Multidrug efflux transporter AcrB transmembrane domain"/>
    <property type="match status" value="1"/>
</dbReference>
<keyword evidence="2" id="KW-1133">Transmembrane helix</keyword>
<proteinExistence type="predicted"/>
<dbReference type="GO" id="GO:0042910">
    <property type="term" value="F:xenobiotic transmembrane transporter activity"/>
    <property type="evidence" value="ECO:0007669"/>
    <property type="project" value="TreeGrafter"/>
</dbReference>
<dbReference type="InterPro" id="IPR001036">
    <property type="entry name" value="Acrflvin-R"/>
</dbReference>
<dbReference type="Pfam" id="PF00873">
    <property type="entry name" value="ACR_tran"/>
    <property type="match status" value="1"/>
</dbReference>
<dbReference type="Gene3D" id="1.20.1640.10">
    <property type="entry name" value="Multidrug efflux transporter AcrB transmembrane domain"/>
    <property type="match status" value="1"/>
</dbReference>
<keyword evidence="2" id="KW-0472">Membrane</keyword>
<evidence type="ECO:0000313" key="3">
    <source>
        <dbReference type="EMBL" id="NEV64172.1"/>
    </source>
</evidence>
<dbReference type="EMBL" id="JAAIJQ010000077">
    <property type="protein sequence ID" value="NEV64172.1"/>
    <property type="molecule type" value="Genomic_DNA"/>
</dbReference>
<comment type="caution">
    <text evidence="3">The sequence shown here is derived from an EMBL/GenBank/DDBJ whole genome shotgun (WGS) entry which is preliminary data.</text>
</comment>
<dbReference type="PANTHER" id="PTHR32063">
    <property type="match status" value="1"/>
</dbReference>
<dbReference type="PANTHER" id="PTHR32063:SF18">
    <property type="entry name" value="CATION EFFLUX SYSTEM PROTEIN"/>
    <property type="match status" value="1"/>
</dbReference>
<protein>
    <submittedName>
        <fullName evidence="3">Efflux RND transporter permease subunit</fullName>
    </submittedName>
</protein>
<dbReference type="Gene3D" id="3.30.70.1430">
    <property type="entry name" value="Multidrug efflux transporter AcrB pore domain"/>
    <property type="match status" value="1"/>
</dbReference>
<dbReference type="Proteomes" id="UP000483379">
    <property type="component" value="Unassembled WGS sequence"/>
</dbReference>
<organism evidence="3 4">
    <name type="scientific">Thiorhodococcus minor</name>
    <dbReference type="NCBI Taxonomy" id="57489"/>
    <lineage>
        <taxon>Bacteria</taxon>
        <taxon>Pseudomonadati</taxon>
        <taxon>Pseudomonadota</taxon>
        <taxon>Gammaproteobacteria</taxon>
        <taxon>Chromatiales</taxon>
        <taxon>Chromatiaceae</taxon>
        <taxon>Thiorhodococcus</taxon>
    </lineage>
</organism>
<name>A0A6M0K316_9GAMM</name>
<sequence>MSAERVERLIIRPFEDAARRVPEIAEIRSVSMPGTSIIHTEVYPSLFELDQIWDKLRQKVAAARADLPAGTPAPRICTDFGDVTVVTVVLLAEDSPWQERLDIAEYVRGRLYAVPGTKRVDLLGVQSERIFIEIRDASLAEMLRRQNTFHPGGIVDTGARGMLVDPRGQFNDAEEVGEALVTLPGGHGVIALRDIAEVRRAPVDPPERPAYCNGRPVIVFAVSMRSGSSVLDYGHAVDETLEQIEASLPIGYRLEIMTFQADQVAKAVYGVTANVLQTLAIVLLVVILFLGVRTGLLVGAIVPAVMGLFELALQRMSLATLAIALGLLVVDGIVVAEDFERRLEEGTSRDAALRRGRPGPRVGTLQSRARSPGGSLRGTRKVGKRGKGAYVALLRSKLCRAFGQVCSSFQYLVNS</sequence>
<reference evidence="3 4" key="1">
    <citation type="submission" date="2020-02" db="EMBL/GenBank/DDBJ databases">
        <title>Genome sequences of Thiorhodococcus mannitoliphagus and Thiorhodococcus minor, purple sulfur photosynthetic bacteria in the gammaproteobacterial family, Chromatiaceae.</title>
        <authorList>
            <person name="Aviles F.A."/>
            <person name="Meyer T.E."/>
            <person name="Kyndt J.A."/>
        </authorList>
    </citation>
    <scope>NUCLEOTIDE SEQUENCE [LARGE SCALE GENOMIC DNA]</scope>
    <source>
        <strain evidence="3 4">DSM 11518</strain>
    </source>
</reference>
<evidence type="ECO:0000256" key="2">
    <source>
        <dbReference type="SAM" id="Phobius"/>
    </source>
</evidence>
<evidence type="ECO:0000313" key="4">
    <source>
        <dbReference type="Proteomes" id="UP000483379"/>
    </source>
</evidence>